<dbReference type="PROSITE" id="PS50956">
    <property type="entry name" value="HTH_ASNC_2"/>
    <property type="match status" value="1"/>
</dbReference>
<dbReference type="PRINTS" id="PR00033">
    <property type="entry name" value="HTHASNC"/>
</dbReference>
<dbReference type="Gene3D" id="3.30.70.920">
    <property type="match status" value="1"/>
</dbReference>
<sequence length="158" mass="16804">MTLDRLDARILLALDDDPEATVLSLARELGVARNTVHARLRRLNASGVVRGFSHRVSPEALGYGLTAFVAVAVAQSSAGPATEQLARIPEVVEVHATTGEADLLARVVAKDTADLYRITARMLAVDGVIRSDTTISLAELVPARVRPLLQAIEASGQM</sequence>
<feature type="domain" description="HTH asnC-type" evidence="4">
    <location>
        <begin position="3"/>
        <end position="64"/>
    </location>
</feature>
<protein>
    <submittedName>
        <fullName evidence="5">Lrp/AsnC family transcriptional regulator</fullName>
    </submittedName>
</protein>
<dbReference type="InterPro" id="IPR000485">
    <property type="entry name" value="AsnC-type_HTH_dom"/>
</dbReference>
<evidence type="ECO:0000256" key="3">
    <source>
        <dbReference type="ARBA" id="ARBA00023163"/>
    </source>
</evidence>
<dbReference type="InterPro" id="IPR036388">
    <property type="entry name" value="WH-like_DNA-bd_sf"/>
</dbReference>
<keyword evidence="1" id="KW-0805">Transcription regulation</keyword>
<dbReference type="PANTHER" id="PTHR30154:SF34">
    <property type="entry name" value="TRANSCRIPTIONAL REGULATOR AZLB"/>
    <property type="match status" value="1"/>
</dbReference>
<keyword evidence="2" id="KW-0238">DNA-binding</keyword>
<dbReference type="PANTHER" id="PTHR30154">
    <property type="entry name" value="LEUCINE-RESPONSIVE REGULATORY PROTEIN"/>
    <property type="match status" value="1"/>
</dbReference>
<evidence type="ECO:0000313" key="5">
    <source>
        <dbReference type="EMBL" id="MFI7587951.1"/>
    </source>
</evidence>
<organism evidence="5 6">
    <name type="scientific">Spongisporangium articulatum</name>
    <dbReference type="NCBI Taxonomy" id="3362603"/>
    <lineage>
        <taxon>Bacteria</taxon>
        <taxon>Bacillati</taxon>
        <taxon>Actinomycetota</taxon>
        <taxon>Actinomycetes</taxon>
        <taxon>Kineosporiales</taxon>
        <taxon>Kineosporiaceae</taxon>
        <taxon>Spongisporangium</taxon>
    </lineage>
</organism>
<dbReference type="SMART" id="SM00344">
    <property type="entry name" value="HTH_ASNC"/>
    <property type="match status" value="1"/>
</dbReference>
<dbReference type="InterPro" id="IPR011008">
    <property type="entry name" value="Dimeric_a/b-barrel"/>
</dbReference>
<dbReference type="Gene3D" id="1.10.10.10">
    <property type="entry name" value="Winged helix-like DNA-binding domain superfamily/Winged helix DNA-binding domain"/>
    <property type="match status" value="1"/>
</dbReference>
<dbReference type="InterPro" id="IPR019888">
    <property type="entry name" value="Tscrpt_reg_AsnC-like"/>
</dbReference>
<reference evidence="5 6" key="1">
    <citation type="submission" date="2024-10" db="EMBL/GenBank/DDBJ databases">
        <title>The Natural Products Discovery Center: Release of the First 8490 Sequenced Strains for Exploring Actinobacteria Biosynthetic Diversity.</title>
        <authorList>
            <person name="Kalkreuter E."/>
            <person name="Kautsar S.A."/>
            <person name="Yang D."/>
            <person name="Bader C.D."/>
            <person name="Teijaro C.N."/>
            <person name="Fluegel L."/>
            <person name="Davis C.M."/>
            <person name="Simpson J.R."/>
            <person name="Lauterbach L."/>
            <person name="Steele A.D."/>
            <person name="Gui C."/>
            <person name="Meng S."/>
            <person name="Li G."/>
            <person name="Viehrig K."/>
            <person name="Ye F."/>
            <person name="Su P."/>
            <person name="Kiefer A.F."/>
            <person name="Nichols A."/>
            <person name="Cepeda A.J."/>
            <person name="Yan W."/>
            <person name="Fan B."/>
            <person name="Jiang Y."/>
            <person name="Adhikari A."/>
            <person name="Zheng C.-J."/>
            <person name="Schuster L."/>
            <person name="Cowan T.M."/>
            <person name="Smanski M.J."/>
            <person name="Chevrette M.G."/>
            <person name="De Carvalho L.P.S."/>
            <person name="Shen B."/>
        </authorList>
    </citation>
    <scope>NUCLEOTIDE SEQUENCE [LARGE SCALE GENOMIC DNA]</scope>
    <source>
        <strain evidence="5 6">NPDC049639</strain>
    </source>
</reference>
<evidence type="ECO:0000313" key="6">
    <source>
        <dbReference type="Proteomes" id="UP001612915"/>
    </source>
</evidence>
<dbReference type="Proteomes" id="UP001612915">
    <property type="component" value="Unassembled WGS sequence"/>
</dbReference>
<proteinExistence type="predicted"/>
<accession>A0ABW8ANJ6</accession>
<dbReference type="SUPFAM" id="SSF46785">
    <property type="entry name" value="Winged helix' DNA-binding domain"/>
    <property type="match status" value="1"/>
</dbReference>
<dbReference type="RefSeq" id="WP_398280650.1">
    <property type="nucleotide sequence ID" value="NZ_JBITLV010000004.1"/>
</dbReference>
<dbReference type="InterPro" id="IPR019887">
    <property type="entry name" value="Tscrpt_reg_AsnC/Lrp_C"/>
</dbReference>
<dbReference type="InterPro" id="IPR036390">
    <property type="entry name" value="WH_DNA-bd_sf"/>
</dbReference>
<dbReference type="Pfam" id="PF13412">
    <property type="entry name" value="HTH_24"/>
    <property type="match status" value="1"/>
</dbReference>
<evidence type="ECO:0000259" key="4">
    <source>
        <dbReference type="PROSITE" id="PS50956"/>
    </source>
</evidence>
<gene>
    <name evidence="5" type="ORF">ACIB24_12835</name>
</gene>
<keyword evidence="3" id="KW-0804">Transcription</keyword>
<dbReference type="Pfam" id="PF01037">
    <property type="entry name" value="AsnC_trans_reg"/>
    <property type="match status" value="1"/>
</dbReference>
<comment type="caution">
    <text evidence="5">The sequence shown here is derived from an EMBL/GenBank/DDBJ whole genome shotgun (WGS) entry which is preliminary data.</text>
</comment>
<evidence type="ECO:0000256" key="1">
    <source>
        <dbReference type="ARBA" id="ARBA00023015"/>
    </source>
</evidence>
<dbReference type="SUPFAM" id="SSF54909">
    <property type="entry name" value="Dimeric alpha+beta barrel"/>
    <property type="match status" value="1"/>
</dbReference>
<keyword evidence="6" id="KW-1185">Reference proteome</keyword>
<dbReference type="EMBL" id="JBITLV010000004">
    <property type="protein sequence ID" value="MFI7587951.1"/>
    <property type="molecule type" value="Genomic_DNA"/>
</dbReference>
<name>A0ABW8ANJ6_9ACTN</name>
<evidence type="ECO:0000256" key="2">
    <source>
        <dbReference type="ARBA" id="ARBA00023125"/>
    </source>
</evidence>